<gene>
    <name evidence="3" type="ORF">BDQ94DRAFT_162195</name>
</gene>
<dbReference type="Gene3D" id="3.20.20.140">
    <property type="entry name" value="Metal-dependent hydrolases"/>
    <property type="match status" value="1"/>
</dbReference>
<dbReference type="PANTHER" id="PTHR22642:SF2">
    <property type="entry name" value="PROTEIN LONG AFTER FAR-RED 3"/>
    <property type="match status" value="1"/>
</dbReference>
<dbReference type="Gene3D" id="2.30.40.10">
    <property type="entry name" value="Urease, subunit C, domain 1"/>
    <property type="match status" value="1"/>
</dbReference>
<dbReference type="InterPro" id="IPR032466">
    <property type="entry name" value="Metal_Hydrolase"/>
</dbReference>
<dbReference type="GO" id="GO:0016810">
    <property type="term" value="F:hydrolase activity, acting on carbon-nitrogen (but not peptide) bonds"/>
    <property type="evidence" value="ECO:0007669"/>
    <property type="project" value="InterPro"/>
</dbReference>
<sequence>MRVYSSIDSSNALAFHNGRVYTINSDQPWAEAFIVSPTGIIEHIGRNADILEIASARGLIQYDLRQRFVMPGIHDAHTHLLVAGLQALNEARIGFDSTPDNLTSRLAKGSCACVYANVTGDWLIGNFYQASHFPNGVPDRKYLDGQYPDQPVLIREVSCHRILLNTAGLIRAGIDPNGAPDPDGGYYVRRQDGITLTGEVVENAMTAVFDCLPIPPLAHVKRAIHHAVSICHKFGITSCQEASANTLYLHAVRELELENRLDLDIHTHIVSAPVYFAMEPQDSLAGLIDVAEGFRSRHVHTQFVKFWLDGAPLPPEFTQADLDANGQPIPTHLAVDKDFLYKAVKKYDGRGMTCKLHVAGEGSARLALDVIAKVREGNPAGPRHELAHCNAVHKDDIARFAPLNVTAEMSPAIFHHDVVEEYPELNKWAFNGVLASGALMTIGSDWMLPETPSLFDALAAIVERVRYKPGGKCRRLGLGETAMQRGGEILCRVLTLSGAEAVGAHHRTGSLEVGKVANFIVVDRDLSQGNFKCANVLETWFEGRKLLEFIAQKRFHQRIVLPATTEHGRLAVTYADIGPQTKKDGSPTPTMLLIQGMAGSRLWCCQKDHLANKLGVRMLSIDRPGIGGSTPVPPEKRVKVWLETVSAVLEHLSIKHVVPISHSAGTIYLLNLLSRRRDLLWPKMPLAVLMAPWVEPKYSDILSLQMAKMLPTGVLKQWNKVMKFVVTKAAPSLSSSVDILSSMGGSIPRGSTEDINHSEPNLTADEIGPRTAKQLENLCVEYIFLEDTTGMNDEAVVCLKKTAGLWGACEDLPIYIRWLVQAEEWYKQGHPEEQKPLQVKAIFAEKDGMIGPQGQKYFENCFAPINLDNVVSFQSVMEKGTGHDTLWASETGAFLKVLKDVKDAMSQ</sequence>
<proteinExistence type="predicted"/>
<evidence type="ECO:0000259" key="2">
    <source>
        <dbReference type="Pfam" id="PF07969"/>
    </source>
</evidence>
<dbReference type="PANTHER" id="PTHR22642">
    <property type="entry name" value="IMIDAZOLONEPROPIONASE"/>
    <property type="match status" value="1"/>
</dbReference>
<dbReference type="RefSeq" id="XP_026622257.1">
    <property type="nucleotide sequence ID" value="XM_026769502.1"/>
</dbReference>
<dbReference type="SUPFAM" id="SSF51338">
    <property type="entry name" value="Composite domain of metallo-dependent hydrolases"/>
    <property type="match status" value="1"/>
</dbReference>
<dbReference type="Gene3D" id="3.40.50.1820">
    <property type="entry name" value="alpha/beta hydrolase"/>
    <property type="match status" value="1"/>
</dbReference>
<feature type="domain" description="AB hydrolase-1" evidence="1">
    <location>
        <begin position="589"/>
        <end position="681"/>
    </location>
</feature>
<dbReference type="AlphaFoldDB" id="A0A3F3PQM2"/>
<dbReference type="Gene3D" id="3.10.310.70">
    <property type="match status" value="1"/>
</dbReference>
<dbReference type="Pfam" id="PF00561">
    <property type="entry name" value="Abhydrolase_1"/>
    <property type="match status" value="1"/>
</dbReference>
<feature type="domain" description="Amidohydrolase 3" evidence="2">
    <location>
        <begin position="63"/>
        <end position="544"/>
    </location>
</feature>
<evidence type="ECO:0000313" key="4">
    <source>
        <dbReference type="Proteomes" id="UP000253729"/>
    </source>
</evidence>
<name>A0A3F3PQM2_9EURO</name>
<dbReference type="SUPFAM" id="SSF51556">
    <property type="entry name" value="Metallo-dependent hydrolases"/>
    <property type="match status" value="1"/>
</dbReference>
<evidence type="ECO:0000313" key="3">
    <source>
        <dbReference type="EMBL" id="RDH29235.1"/>
    </source>
</evidence>
<dbReference type="EMBL" id="KZ852069">
    <property type="protein sequence ID" value="RDH29235.1"/>
    <property type="molecule type" value="Genomic_DNA"/>
</dbReference>
<dbReference type="InterPro" id="IPR029058">
    <property type="entry name" value="AB_hydrolase_fold"/>
</dbReference>
<dbReference type="GeneID" id="38137858"/>
<organism evidence="3 4">
    <name type="scientific">Aspergillus welwitschiae</name>
    <dbReference type="NCBI Taxonomy" id="1341132"/>
    <lineage>
        <taxon>Eukaryota</taxon>
        <taxon>Fungi</taxon>
        <taxon>Dikarya</taxon>
        <taxon>Ascomycota</taxon>
        <taxon>Pezizomycotina</taxon>
        <taxon>Eurotiomycetes</taxon>
        <taxon>Eurotiomycetidae</taxon>
        <taxon>Eurotiales</taxon>
        <taxon>Aspergillaceae</taxon>
        <taxon>Aspergillus</taxon>
        <taxon>Aspergillus subgen. Circumdati</taxon>
    </lineage>
</organism>
<dbReference type="SUPFAM" id="SSF53474">
    <property type="entry name" value="alpha/beta-Hydrolases"/>
    <property type="match status" value="1"/>
</dbReference>
<dbReference type="Pfam" id="PF07969">
    <property type="entry name" value="Amidohydro_3"/>
    <property type="match status" value="1"/>
</dbReference>
<keyword evidence="3" id="KW-0378">Hydrolase</keyword>
<dbReference type="Proteomes" id="UP000253729">
    <property type="component" value="Unassembled WGS sequence"/>
</dbReference>
<keyword evidence="4" id="KW-1185">Reference proteome</keyword>
<dbReference type="InterPro" id="IPR013108">
    <property type="entry name" value="Amidohydro_3"/>
</dbReference>
<accession>A0A3F3PQM2</accession>
<reference evidence="3 4" key="1">
    <citation type="submission" date="2018-07" db="EMBL/GenBank/DDBJ databases">
        <title>The genomes of Aspergillus section Nigri reveals drivers in fungal speciation.</title>
        <authorList>
            <consortium name="DOE Joint Genome Institute"/>
            <person name="Vesth T.C."/>
            <person name="Nybo J."/>
            <person name="Theobald S."/>
            <person name="Brandl J."/>
            <person name="Frisvad J.C."/>
            <person name="Nielsen K.F."/>
            <person name="Lyhne E.K."/>
            <person name="Kogle M.E."/>
            <person name="Kuo A."/>
            <person name="Riley R."/>
            <person name="Clum A."/>
            <person name="Nolan M."/>
            <person name="Lipzen A."/>
            <person name="Salamov A."/>
            <person name="Henrissat B."/>
            <person name="Wiebenga A."/>
            <person name="De vries R.P."/>
            <person name="Grigoriev I.V."/>
            <person name="Mortensen U.H."/>
            <person name="Andersen M.R."/>
            <person name="Baker S.E."/>
        </authorList>
    </citation>
    <scope>NUCLEOTIDE SEQUENCE [LARGE SCALE GENOMIC DNA]</scope>
    <source>
        <strain evidence="3 4">CBS 139.54b</strain>
    </source>
</reference>
<dbReference type="STRING" id="1341132.A0A3F3PQM2"/>
<dbReference type="InterPro" id="IPR000073">
    <property type="entry name" value="AB_hydrolase_1"/>
</dbReference>
<protein>
    <submittedName>
        <fullName evidence="3">Amidohydrolase family-domain-containing protein</fullName>
    </submittedName>
</protein>
<evidence type="ECO:0000259" key="1">
    <source>
        <dbReference type="Pfam" id="PF00561"/>
    </source>
</evidence>
<dbReference type="InterPro" id="IPR011059">
    <property type="entry name" value="Metal-dep_hydrolase_composite"/>
</dbReference>